<keyword evidence="4" id="KW-1185">Reference proteome</keyword>
<keyword evidence="2" id="KW-0472">Membrane</keyword>
<feature type="transmembrane region" description="Helical" evidence="2">
    <location>
        <begin position="336"/>
        <end position="355"/>
    </location>
</feature>
<dbReference type="Gene3D" id="1.20.1250.20">
    <property type="entry name" value="MFS general substrate transporter like domains"/>
    <property type="match status" value="1"/>
</dbReference>
<feature type="region of interest" description="Disordered" evidence="1">
    <location>
        <begin position="1"/>
        <end position="51"/>
    </location>
</feature>
<feature type="transmembrane region" description="Helical" evidence="2">
    <location>
        <begin position="401"/>
        <end position="420"/>
    </location>
</feature>
<feature type="transmembrane region" description="Helical" evidence="2">
    <location>
        <begin position="432"/>
        <end position="454"/>
    </location>
</feature>
<name>A0A210R5A1_MIZYE</name>
<dbReference type="EMBL" id="NEDP02000302">
    <property type="protein sequence ID" value="OWF56145.1"/>
    <property type="molecule type" value="Genomic_DNA"/>
</dbReference>
<evidence type="ECO:0000256" key="1">
    <source>
        <dbReference type="SAM" id="MobiDB-lite"/>
    </source>
</evidence>
<feature type="transmembrane region" description="Helical" evidence="2">
    <location>
        <begin position="221"/>
        <end position="241"/>
    </location>
</feature>
<feature type="transmembrane region" description="Helical" evidence="2">
    <location>
        <begin position="306"/>
        <end position="329"/>
    </location>
</feature>
<feature type="transmembrane region" description="Helical" evidence="2">
    <location>
        <begin position="128"/>
        <end position="148"/>
    </location>
</feature>
<proteinExistence type="predicted"/>
<organism evidence="3 4">
    <name type="scientific">Mizuhopecten yessoensis</name>
    <name type="common">Japanese scallop</name>
    <name type="synonym">Patinopecten yessoensis</name>
    <dbReference type="NCBI Taxonomy" id="6573"/>
    <lineage>
        <taxon>Eukaryota</taxon>
        <taxon>Metazoa</taxon>
        <taxon>Spiralia</taxon>
        <taxon>Lophotrochozoa</taxon>
        <taxon>Mollusca</taxon>
        <taxon>Bivalvia</taxon>
        <taxon>Autobranchia</taxon>
        <taxon>Pteriomorphia</taxon>
        <taxon>Pectinida</taxon>
        <taxon>Pectinoidea</taxon>
        <taxon>Pectinidae</taxon>
        <taxon>Mizuhopecten</taxon>
    </lineage>
</organism>
<reference evidence="3 4" key="1">
    <citation type="journal article" date="2017" name="Nat. Ecol. Evol.">
        <title>Scallop genome provides insights into evolution of bilaterian karyotype and development.</title>
        <authorList>
            <person name="Wang S."/>
            <person name="Zhang J."/>
            <person name="Jiao W."/>
            <person name="Li J."/>
            <person name="Xun X."/>
            <person name="Sun Y."/>
            <person name="Guo X."/>
            <person name="Huan P."/>
            <person name="Dong B."/>
            <person name="Zhang L."/>
            <person name="Hu X."/>
            <person name="Sun X."/>
            <person name="Wang J."/>
            <person name="Zhao C."/>
            <person name="Wang Y."/>
            <person name="Wang D."/>
            <person name="Huang X."/>
            <person name="Wang R."/>
            <person name="Lv J."/>
            <person name="Li Y."/>
            <person name="Zhang Z."/>
            <person name="Liu B."/>
            <person name="Lu W."/>
            <person name="Hui Y."/>
            <person name="Liang J."/>
            <person name="Zhou Z."/>
            <person name="Hou R."/>
            <person name="Li X."/>
            <person name="Liu Y."/>
            <person name="Li H."/>
            <person name="Ning X."/>
            <person name="Lin Y."/>
            <person name="Zhao L."/>
            <person name="Xing Q."/>
            <person name="Dou J."/>
            <person name="Li Y."/>
            <person name="Mao J."/>
            <person name="Guo H."/>
            <person name="Dou H."/>
            <person name="Li T."/>
            <person name="Mu C."/>
            <person name="Jiang W."/>
            <person name="Fu Q."/>
            <person name="Fu X."/>
            <person name="Miao Y."/>
            <person name="Liu J."/>
            <person name="Yu Q."/>
            <person name="Li R."/>
            <person name="Liao H."/>
            <person name="Li X."/>
            <person name="Kong Y."/>
            <person name="Jiang Z."/>
            <person name="Chourrout D."/>
            <person name="Li R."/>
            <person name="Bao Z."/>
        </authorList>
    </citation>
    <scope>NUCLEOTIDE SEQUENCE [LARGE SCALE GENOMIC DNA]</scope>
    <source>
        <strain evidence="3 4">PY_sf001</strain>
    </source>
</reference>
<protein>
    <recommendedName>
        <fullName evidence="5">Major facilitator superfamily (MFS) profile domain-containing protein</fullName>
    </recommendedName>
</protein>
<dbReference type="OrthoDB" id="6058571at2759"/>
<keyword evidence="2" id="KW-1133">Transmembrane helix</keyword>
<dbReference type="InterPro" id="IPR050327">
    <property type="entry name" value="Proton-linked_MCT"/>
</dbReference>
<feature type="transmembrane region" description="Helical" evidence="2">
    <location>
        <begin position="262"/>
        <end position="286"/>
    </location>
</feature>
<dbReference type="InterPro" id="IPR036259">
    <property type="entry name" value="MFS_trans_sf"/>
</dbReference>
<dbReference type="Proteomes" id="UP000242188">
    <property type="component" value="Unassembled WGS sequence"/>
</dbReference>
<evidence type="ECO:0000313" key="4">
    <source>
        <dbReference type="Proteomes" id="UP000242188"/>
    </source>
</evidence>
<gene>
    <name evidence="3" type="ORF">KP79_PYT14737</name>
</gene>
<keyword evidence="2" id="KW-0812">Transmembrane</keyword>
<comment type="caution">
    <text evidence="3">The sequence shown here is derived from an EMBL/GenBank/DDBJ whole genome shotgun (WGS) entry which is preliminary data.</text>
</comment>
<sequence>MNTYVNQHSTSPERLDDSDDDYQEGYERVGRPTPAHMPTRSGSEAGEPADTVEVPQVANVRRRKNLILVGCILVNLGQSVVFSMAVLGKIKSDLSNDEADTIRMALLITRRLGVPFASLLMIGMGYRIVGIIGCSLVGLGLFIASWVPRVAVGTITFLVGGVAGLGFAFLSLTVIVPILETFTKHRLRYLVMVRSAESVSSIVFASLTLVPDIEIDWRILYRYQLVVMVVAGAACVLLKPLETIKADVTRGVIGRLLGLSDFSLFKGVTLYLLILVYVLDQIGIPTTRYDLSSLLEDPTKQFGADLSVRVIVILPFVGNLLGLLALVFWKMFSLVDILQMLGPVNIACGLLTLQVPALDKVAWVAVYAVVFGMSSGVFLALTDNVIPGAFGKQSIRIVEGILGLASGVGLIIALPASNALSTQTTHGYESSFYLSGSALVISGLLAVGFRFVLLRQNSKKENSR</sequence>
<dbReference type="SUPFAM" id="SSF103473">
    <property type="entry name" value="MFS general substrate transporter"/>
    <property type="match status" value="1"/>
</dbReference>
<evidence type="ECO:0000256" key="2">
    <source>
        <dbReference type="SAM" id="Phobius"/>
    </source>
</evidence>
<feature type="compositionally biased region" description="Polar residues" evidence="1">
    <location>
        <begin position="1"/>
        <end position="12"/>
    </location>
</feature>
<evidence type="ECO:0000313" key="3">
    <source>
        <dbReference type="EMBL" id="OWF56145.1"/>
    </source>
</evidence>
<dbReference type="PANTHER" id="PTHR11360">
    <property type="entry name" value="MONOCARBOXYLATE TRANSPORTER"/>
    <property type="match status" value="1"/>
</dbReference>
<evidence type="ECO:0008006" key="5">
    <source>
        <dbReference type="Google" id="ProtNLM"/>
    </source>
</evidence>
<accession>A0A210R5A1</accession>
<feature type="transmembrane region" description="Helical" evidence="2">
    <location>
        <begin position="361"/>
        <end position="381"/>
    </location>
</feature>
<feature type="transmembrane region" description="Helical" evidence="2">
    <location>
        <begin position="154"/>
        <end position="179"/>
    </location>
</feature>
<dbReference type="AlphaFoldDB" id="A0A210R5A1"/>
<dbReference type="PANTHER" id="PTHR11360:SF284">
    <property type="entry name" value="EG:103B4.3 PROTEIN-RELATED"/>
    <property type="match status" value="1"/>
</dbReference>
<feature type="transmembrane region" description="Helical" evidence="2">
    <location>
        <begin position="66"/>
        <end position="90"/>
    </location>
</feature>